<gene>
    <name evidence="2" type="ORF">QLS71_006810</name>
</gene>
<keyword evidence="1" id="KW-1133">Transmembrane helix</keyword>
<dbReference type="AlphaFoldDB" id="A0AAU7EJP7"/>
<dbReference type="EMBL" id="CP155618">
    <property type="protein sequence ID" value="XBL15719.1"/>
    <property type="molecule type" value="Genomic_DNA"/>
</dbReference>
<keyword evidence="1" id="KW-0812">Transmembrane</keyword>
<keyword evidence="3" id="KW-1185">Reference proteome</keyword>
<dbReference type="RefSeq" id="WP_348636610.1">
    <property type="nucleotide sequence ID" value="NZ_CP155618.1"/>
</dbReference>
<reference evidence="2" key="1">
    <citation type="submission" date="2024-04" db="EMBL/GenBank/DDBJ databases">
        <title>Mariniflexile litorale, isolated from the shallow sediments of the Sea of Japan.</title>
        <authorList>
            <person name="Romanenko L."/>
            <person name="Isaeva M."/>
        </authorList>
    </citation>
    <scope>NUCLEOTIDE SEQUENCE [LARGE SCALE GENOMIC DNA]</scope>
    <source>
        <strain evidence="2">KMM 9835</strain>
    </source>
</reference>
<evidence type="ECO:0000313" key="3">
    <source>
        <dbReference type="Proteomes" id="UP001224325"/>
    </source>
</evidence>
<dbReference type="Proteomes" id="UP001224325">
    <property type="component" value="Chromosome"/>
</dbReference>
<feature type="transmembrane region" description="Helical" evidence="1">
    <location>
        <begin position="159"/>
        <end position="175"/>
    </location>
</feature>
<dbReference type="KEGG" id="mlil:QLS71_006810"/>
<proteinExistence type="predicted"/>
<sequence length="218" mass="25885">MLLFGFFIAYLNKYKTYMFFSFIIICVSYYFTRTSSVLLISSALLISTILMSKRTFFNKLLISFGLGLALFILVIFVFYPSMLLPENWKQMQTWEFRSNLFSRIHNNAFKILEIKKEGFWFGGLNSAEDNLFVNYWAAFGVFGVLYFVFLSFKMAFKNYKISIRVTLFMISIILLGQLEQILYSTSFISILYFYYLITGNDKVYLVKIIKVRWQKKRE</sequence>
<organism evidence="2 3">
    <name type="scientific">Mariniflexile litorale</name>
    <dbReference type="NCBI Taxonomy" id="3045158"/>
    <lineage>
        <taxon>Bacteria</taxon>
        <taxon>Pseudomonadati</taxon>
        <taxon>Bacteroidota</taxon>
        <taxon>Flavobacteriia</taxon>
        <taxon>Flavobacteriales</taxon>
        <taxon>Flavobacteriaceae</taxon>
        <taxon>Mariniflexile</taxon>
    </lineage>
</organism>
<evidence type="ECO:0000313" key="2">
    <source>
        <dbReference type="EMBL" id="XBL15719.1"/>
    </source>
</evidence>
<feature type="transmembrane region" description="Helical" evidence="1">
    <location>
        <begin position="60"/>
        <end position="79"/>
    </location>
</feature>
<feature type="transmembrane region" description="Helical" evidence="1">
    <location>
        <begin position="133"/>
        <end position="152"/>
    </location>
</feature>
<feature type="transmembrane region" description="Helical" evidence="1">
    <location>
        <begin position="20"/>
        <end position="48"/>
    </location>
</feature>
<evidence type="ECO:0000256" key="1">
    <source>
        <dbReference type="SAM" id="Phobius"/>
    </source>
</evidence>
<keyword evidence="1" id="KW-0472">Membrane</keyword>
<evidence type="ECO:0008006" key="4">
    <source>
        <dbReference type="Google" id="ProtNLM"/>
    </source>
</evidence>
<name>A0AAU7EJP7_9FLAO</name>
<protein>
    <recommendedName>
        <fullName evidence="4">O-antigen ligase-like membrane protein</fullName>
    </recommendedName>
</protein>
<accession>A0AAU7EJP7</accession>